<keyword evidence="2 3" id="KW-0786">Thiamine pyrophosphate</keyword>
<accession>A0A6P2CY02</accession>
<evidence type="ECO:0000259" key="4">
    <source>
        <dbReference type="Pfam" id="PF00205"/>
    </source>
</evidence>
<dbReference type="KEGG" id="gms:SOIL9_38330"/>
<reference evidence="7 8" key="1">
    <citation type="submission" date="2019-05" db="EMBL/GenBank/DDBJ databases">
        <authorList>
            <consortium name="Science for Life Laboratories"/>
        </authorList>
    </citation>
    <scope>NUCLEOTIDE SEQUENCE [LARGE SCALE GENOMIC DNA]</scope>
    <source>
        <strain evidence="7">Soil9</strain>
    </source>
</reference>
<dbReference type="GO" id="GO:0050660">
    <property type="term" value="F:flavin adenine dinucleotide binding"/>
    <property type="evidence" value="ECO:0007669"/>
    <property type="project" value="TreeGrafter"/>
</dbReference>
<dbReference type="InterPro" id="IPR045229">
    <property type="entry name" value="TPP_enz"/>
</dbReference>
<dbReference type="FunFam" id="3.40.50.970:FF:000007">
    <property type="entry name" value="Acetolactate synthase"/>
    <property type="match status" value="1"/>
</dbReference>
<dbReference type="PANTHER" id="PTHR18968">
    <property type="entry name" value="THIAMINE PYROPHOSPHATE ENZYMES"/>
    <property type="match status" value="1"/>
</dbReference>
<evidence type="ECO:0000259" key="6">
    <source>
        <dbReference type="Pfam" id="PF02776"/>
    </source>
</evidence>
<dbReference type="EMBL" id="LR593886">
    <property type="protein sequence ID" value="VTR93881.1"/>
    <property type="molecule type" value="Genomic_DNA"/>
</dbReference>
<dbReference type="SUPFAM" id="SSF52518">
    <property type="entry name" value="Thiamin diphosphate-binding fold (THDP-binding)"/>
    <property type="match status" value="2"/>
</dbReference>
<dbReference type="Gene3D" id="3.40.50.970">
    <property type="match status" value="2"/>
</dbReference>
<dbReference type="InterPro" id="IPR012000">
    <property type="entry name" value="Thiamin_PyroP_enz_cen_dom"/>
</dbReference>
<evidence type="ECO:0000313" key="8">
    <source>
        <dbReference type="Proteomes" id="UP000464178"/>
    </source>
</evidence>
<dbReference type="RefSeq" id="WP_162668533.1">
    <property type="nucleotide sequence ID" value="NZ_LR593886.1"/>
</dbReference>
<dbReference type="CDD" id="cd00568">
    <property type="entry name" value="TPP_enzymes"/>
    <property type="match status" value="1"/>
</dbReference>
<dbReference type="AlphaFoldDB" id="A0A6P2CY02"/>
<dbReference type="GO" id="GO:0000287">
    <property type="term" value="F:magnesium ion binding"/>
    <property type="evidence" value="ECO:0007669"/>
    <property type="project" value="InterPro"/>
</dbReference>
<comment type="similarity">
    <text evidence="1 3">Belongs to the TPP enzyme family.</text>
</comment>
<dbReference type="GO" id="GO:0005948">
    <property type="term" value="C:acetolactate synthase complex"/>
    <property type="evidence" value="ECO:0007669"/>
    <property type="project" value="TreeGrafter"/>
</dbReference>
<dbReference type="GO" id="GO:0003984">
    <property type="term" value="F:acetolactate synthase activity"/>
    <property type="evidence" value="ECO:0007669"/>
    <property type="project" value="TreeGrafter"/>
</dbReference>
<dbReference type="GO" id="GO:0009099">
    <property type="term" value="P:L-valine biosynthetic process"/>
    <property type="evidence" value="ECO:0007669"/>
    <property type="project" value="TreeGrafter"/>
</dbReference>
<dbReference type="Proteomes" id="UP000464178">
    <property type="component" value="Chromosome"/>
</dbReference>
<dbReference type="CDD" id="cd07035">
    <property type="entry name" value="TPP_PYR_POX_like"/>
    <property type="match status" value="1"/>
</dbReference>
<dbReference type="InterPro" id="IPR029061">
    <property type="entry name" value="THDP-binding"/>
</dbReference>
<dbReference type="PANTHER" id="PTHR18968:SF142">
    <property type="entry name" value="ACETOLACTATE SYNTHASE"/>
    <property type="match status" value="1"/>
</dbReference>
<gene>
    <name evidence="7" type="ORF">SOIL9_38330</name>
</gene>
<evidence type="ECO:0000256" key="3">
    <source>
        <dbReference type="RuleBase" id="RU362132"/>
    </source>
</evidence>
<dbReference type="InterPro" id="IPR029035">
    <property type="entry name" value="DHS-like_NAD/FAD-binding_dom"/>
</dbReference>
<dbReference type="InterPro" id="IPR011766">
    <property type="entry name" value="TPP_enzyme_TPP-bd"/>
</dbReference>
<evidence type="ECO:0000256" key="1">
    <source>
        <dbReference type="ARBA" id="ARBA00007812"/>
    </source>
</evidence>
<feature type="domain" description="Thiamine pyrophosphate enzyme N-terminal TPP-binding" evidence="6">
    <location>
        <begin position="1"/>
        <end position="120"/>
    </location>
</feature>
<dbReference type="Gene3D" id="3.40.50.1220">
    <property type="entry name" value="TPP-binding domain"/>
    <property type="match status" value="1"/>
</dbReference>
<protein>
    <recommendedName>
        <fullName evidence="9">Acetolactate synthase</fullName>
    </recommendedName>
</protein>
<sequence length="606" mass="65410">MKLSDYVAAFLAEQGIRHVFAVSGGAALHLIHSVADTPGLTYVCPMHEQAGAMAADAYARVTNKLGAAVATSGPGATNLLTGVCCAYYDSVPVLFITGQVSTFRNKGDTGVRQIGFQETDSVDLFRSVTKYVVRVDQPECIRYELEKACHLATSGRPGPVLVDIPDNVQRAQIDPETLDGYVLPLPATPVTTTADQIAHCLELVRGAERPVLVLGWGVHLAGAGALALEVAERLGLPIAPTWAIADAVPHDHPLHIGTFGTHGTRHANFAVQNADLILSVGSRLDTKATGTPPATFARGAKKVVVDIDPCELNKFARYDLHIDLPIASDAGAFLRALNTAPSRPPVSAWLERIADWKSRYPVCPDEYYSESEVNPYVFAKTLSRHLGEGEQIFLDTGCTLAWVMQAFEFKRGQRLFHDWNNTAMGWAVPACVGASLALDRRPVVCVTGDGSLQMNIQELATVVRHKLPVKIFLLNNHGHGMIQQTQEQWLGSKYHASSVEGGLTDPDYLAVARAYGFPVHNLTRAADVSDRIAAVLAADGPQFCNVEIPAHHRVLPQVKFGRPNEDTEPLLPRDEFLSNMIVKAMDVSVAPLPAVPHPPSALPKAA</sequence>
<dbReference type="Pfam" id="PF02776">
    <property type="entry name" value="TPP_enzyme_N"/>
    <property type="match status" value="1"/>
</dbReference>
<feature type="domain" description="Thiamine pyrophosphate enzyme central" evidence="4">
    <location>
        <begin position="197"/>
        <end position="337"/>
    </location>
</feature>
<proteinExistence type="inferred from homology"/>
<organism evidence="7 8">
    <name type="scientific">Gemmata massiliana</name>
    <dbReference type="NCBI Taxonomy" id="1210884"/>
    <lineage>
        <taxon>Bacteria</taxon>
        <taxon>Pseudomonadati</taxon>
        <taxon>Planctomycetota</taxon>
        <taxon>Planctomycetia</taxon>
        <taxon>Gemmatales</taxon>
        <taxon>Gemmataceae</taxon>
        <taxon>Gemmata</taxon>
    </lineage>
</organism>
<name>A0A6P2CY02_9BACT</name>
<keyword evidence="8" id="KW-1185">Reference proteome</keyword>
<dbReference type="Pfam" id="PF00205">
    <property type="entry name" value="TPP_enzyme_M"/>
    <property type="match status" value="1"/>
</dbReference>
<evidence type="ECO:0000313" key="7">
    <source>
        <dbReference type="EMBL" id="VTR93881.1"/>
    </source>
</evidence>
<dbReference type="GO" id="GO:0030976">
    <property type="term" value="F:thiamine pyrophosphate binding"/>
    <property type="evidence" value="ECO:0007669"/>
    <property type="project" value="InterPro"/>
</dbReference>
<dbReference type="SUPFAM" id="SSF52467">
    <property type="entry name" value="DHS-like NAD/FAD-binding domain"/>
    <property type="match status" value="1"/>
</dbReference>
<evidence type="ECO:0000259" key="5">
    <source>
        <dbReference type="Pfam" id="PF02775"/>
    </source>
</evidence>
<evidence type="ECO:0000256" key="2">
    <source>
        <dbReference type="ARBA" id="ARBA00023052"/>
    </source>
</evidence>
<feature type="domain" description="Thiamine pyrophosphate enzyme TPP-binding" evidence="5">
    <location>
        <begin position="395"/>
        <end position="546"/>
    </location>
</feature>
<dbReference type="GO" id="GO:0009097">
    <property type="term" value="P:isoleucine biosynthetic process"/>
    <property type="evidence" value="ECO:0007669"/>
    <property type="project" value="TreeGrafter"/>
</dbReference>
<evidence type="ECO:0008006" key="9">
    <source>
        <dbReference type="Google" id="ProtNLM"/>
    </source>
</evidence>
<dbReference type="Pfam" id="PF02775">
    <property type="entry name" value="TPP_enzyme_C"/>
    <property type="match status" value="1"/>
</dbReference>
<dbReference type="InterPro" id="IPR012001">
    <property type="entry name" value="Thiamin_PyroP_enz_TPP-bd_dom"/>
</dbReference>